<dbReference type="RefSeq" id="WP_284133029.1">
    <property type="nucleotide sequence ID" value="NZ_JASKYM010000005.1"/>
</dbReference>
<protein>
    <submittedName>
        <fullName evidence="1">Uncharacterized protein</fullName>
    </submittedName>
</protein>
<comment type="caution">
    <text evidence="1">The sequence shown here is derived from an EMBL/GenBank/DDBJ whole genome shotgun (WGS) entry which is preliminary data.</text>
</comment>
<evidence type="ECO:0000313" key="1">
    <source>
        <dbReference type="EMBL" id="MDK2564097.1"/>
    </source>
</evidence>
<evidence type="ECO:0000313" key="2">
    <source>
        <dbReference type="Proteomes" id="UP001301012"/>
    </source>
</evidence>
<gene>
    <name evidence="1" type="ORF">QOZ84_11095</name>
</gene>
<keyword evidence="2" id="KW-1185">Reference proteome</keyword>
<dbReference type="Proteomes" id="UP001301012">
    <property type="component" value="Unassembled WGS sequence"/>
</dbReference>
<organism evidence="1 2">
    <name type="scientific">Romboutsia sedimentorum</name>
    <dbReference type="NCBI Taxonomy" id="1368474"/>
    <lineage>
        <taxon>Bacteria</taxon>
        <taxon>Bacillati</taxon>
        <taxon>Bacillota</taxon>
        <taxon>Clostridia</taxon>
        <taxon>Peptostreptococcales</taxon>
        <taxon>Peptostreptococcaceae</taxon>
        <taxon>Romboutsia</taxon>
    </lineage>
</organism>
<dbReference type="EMBL" id="JASKYM010000005">
    <property type="protein sequence ID" value="MDK2564097.1"/>
    <property type="molecule type" value="Genomic_DNA"/>
</dbReference>
<accession>A0ABT7EBL9</accession>
<proteinExistence type="predicted"/>
<reference evidence="1 2" key="1">
    <citation type="submission" date="2023-05" db="EMBL/GenBank/DDBJ databases">
        <title>Rombocin, a short stable natural nisin variant, displays selective antimicrobial activity against Listeria monocytogenes and employs dual mode of action to kill target bacterial strains.</title>
        <authorList>
            <person name="Wambui J."/>
            <person name="Stephan R."/>
            <person name="Kuipers O.P."/>
        </authorList>
    </citation>
    <scope>NUCLEOTIDE SEQUENCE [LARGE SCALE GENOMIC DNA]</scope>
    <source>
        <strain evidence="1 2">RC002</strain>
    </source>
</reference>
<name>A0ABT7EBL9_9FIRM</name>
<sequence length="48" mass="5869">MVDLMNDYLVYELTCKPLINAYEEEDRVWELNRSKAKCVDYEFEIDFN</sequence>